<dbReference type="KEGG" id="ypa:YPA_2855"/>
<evidence type="ECO:0000313" key="13">
    <source>
        <dbReference type="EMBL" id="ABG14817.1"/>
    </source>
</evidence>
<dbReference type="AlphaFoldDB" id="A0A0E1NPU7"/>
<gene>
    <name evidence="13" type="ordered locus">YPA_2855</name>
</gene>
<keyword evidence="8 12" id="KW-0472">Membrane</keyword>
<comment type="similarity">
    <text evidence="2">Belongs to the DcuA/DcuB transporter (TC 2.A.13.1) family.</text>
</comment>
<evidence type="ECO:0000256" key="12">
    <source>
        <dbReference type="SAM" id="Phobius"/>
    </source>
</evidence>
<evidence type="ECO:0000256" key="7">
    <source>
        <dbReference type="ARBA" id="ARBA00022989"/>
    </source>
</evidence>
<name>A0A0E1NPU7_YERPA</name>
<evidence type="ECO:0000256" key="1">
    <source>
        <dbReference type="ARBA" id="ARBA00004429"/>
    </source>
</evidence>
<evidence type="ECO:0000256" key="9">
    <source>
        <dbReference type="ARBA" id="ARBA00034237"/>
    </source>
</evidence>
<dbReference type="Proteomes" id="UP000001971">
    <property type="component" value="Chromosome"/>
</dbReference>
<evidence type="ECO:0000313" key="14">
    <source>
        <dbReference type="Proteomes" id="UP000001971"/>
    </source>
</evidence>
<sequence length="98" mass="10494" precursor="true">MLFLVSKLVNSQAAALAAIAPMGLQLGVEPKMLIAFFPAAYGYFVLPTYPSDLACIGFDRSGTTKIGRFIINHSFIIPGLIGVICSCITGYLLVTTFM</sequence>
<dbReference type="InterPro" id="IPR004668">
    <property type="entry name" value="Anaer_Dcu_memb_transpt"/>
</dbReference>
<reference evidence="13 14" key="1">
    <citation type="journal article" date="2006" name="J. Bacteriol.">
        <title>Complete genome sequence of Yersinia pestis strains Antiqua and Nepal516: evidence of gene reduction in an emerging pathogen.</title>
        <authorList>
            <person name="Chain P.S."/>
            <person name="Hu P."/>
            <person name="Malfatti S.A."/>
            <person name="Radnedge L."/>
            <person name="Larimer F."/>
            <person name="Vergez L.M."/>
            <person name="Worsham P."/>
            <person name="Chu M.C."/>
            <person name="Andersen G.L."/>
        </authorList>
    </citation>
    <scope>NUCLEOTIDE SEQUENCE [LARGE SCALE GENOMIC DNA]</scope>
    <source>
        <strain evidence="13 14">Antiqua</strain>
    </source>
</reference>
<keyword evidence="3" id="KW-0813">Transport</keyword>
<evidence type="ECO:0000256" key="6">
    <source>
        <dbReference type="ARBA" id="ARBA00022692"/>
    </source>
</evidence>
<dbReference type="PANTHER" id="PTHR36106">
    <property type="entry name" value="ANAEROBIC C4-DICARBOXYLATE TRANSPORTER DCUB"/>
    <property type="match status" value="1"/>
</dbReference>
<keyword evidence="7 12" id="KW-1133">Transmembrane helix</keyword>
<evidence type="ECO:0000256" key="2">
    <source>
        <dbReference type="ARBA" id="ARBA00006413"/>
    </source>
</evidence>
<comment type="subcellular location">
    <subcellularLocation>
        <location evidence="1">Cell inner membrane</location>
        <topology evidence="1">Multi-pass membrane protein</topology>
    </subcellularLocation>
</comment>
<evidence type="ECO:0000256" key="3">
    <source>
        <dbReference type="ARBA" id="ARBA00022448"/>
    </source>
</evidence>
<feature type="transmembrane region" description="Helical" evidence="12">
    <location>
        <begin position="70"/>
        <end position="94"/>
    </location>
</feature>
<evidence type="ECO:0000256" key="5">
    <source>
        <dbReference type="ARBA" id="ARBA00022519"/>
    </source>
</evidence>
<feature type="transmembrane region" description="Helical" evidence="12">
    <location>
        <begin position="33"/>
        <end position="58"/>
    </location>
</feature>
<dbReference type="GO" id="GO:0005886">
    <property type="term" value="C:plasma membrane"/>
    <property type="evidence" value="ECO:0007669"/>
    <property type="project" value="UniProtKB-SubCell"/>
</dbReference>
<keyword evidence="4" id="KW-1003">Cell membrane</keyword>
<dbReference type="HOGENOM" id="CLU_036056_3_1_6"/>
<evidence type="ECO:0000256" key="4">
    <source>
        <dbReference type="ARBA" id="ARBA00022475"/>
    </source>
</evidence>
<evidence type="ECO:0000256" key="8">
    <source>
        <dbReference type="ARBA" id="ARBA00023136"/>
    </source>
</evidence>
<dbReference type="PATRIC" id="fig|360102.15.peg.1541"/>
<keyword evidence="6 12" id="KW-0812">Transmembrane</keyword>
<dbReference type="EMBL" id="CP000308">
    <property type="protein sequence ID" value="ABG14817.1"/>
    <property type="molecule type" value="Genomic_DNA"/>
</dbReference>
<dbReference type="GO" id="GO:0015556">
    <property type="term" value="F:C4-dicarboxylate transmembrane transporter activity"/>
    <property type="evidence" value="ECO:0007669"/>
    <property type="project" value="InterPro"/>
</dbReference>
<dbReference type="PANTHER" id="PTHR36106:SF3">
    <property type="entry name" value="ANAEROBIC C4-DICARBOXYLATE TRANSPORTER DCUB"/>
    <property type="match status" value="1"/>
</dbReference>
<comment type="catalytic activity">
    <reaction evidence="9">
        <text>L-aspartate(in) + succinate(out) = L-aspartate(out) + succinate(in)</text>
        <dbReference type="Rhea" id="RHEA:29343"/>
        <dbReference type="ChEBI" id="CHEBI:29991"/>
        <dbReference type="ChEBI" id="CHEBI:30031"/>
    </reaction>
    <physiologicalReaction direction="right-to-left" evidence="9">
        <dbReference type="Rhea" id="RHEA:29345"/>
    </physiologicalReaction>
</comment>
<comment type="catalytic activity">
    <reaction evidence="11">
        <text>fumarate(in) + succinate(out) = fumarate(out) + succinate(in)</text>
        <dbReference type="Rhea" id="RHEA:29323"/>
        <dbReference type="ChEBI" id="CHEBI:29806"/>
        <dbReference type="ChEBI" id="CHEBI:30031"/>
    </reaction>
    <physiologicalReaction direction="right-to-left" evidence="11">
        <dbReference type="Rhea" id="RHEA:29325"/>
    </physiologicalReaction>
</comment>
<protein>
    <submittedName>
        <fullName evidence="13">Putative Dcu family, anaerobic C4-dicarboxylate transporter</fullName>
    </submittedName>
</protein>
<proteinExistence type="inferred from homology"/>
<evidence type="ECO:0000256" key="10">
    <source>
        <dbReference type="ARBA" id="ARBA00034284"/>
    </source>
</evidence>
<comment type="catalytic activity">
    <reaction evidence="10">
        <text>(S)-malate(in) + succinate(out) = (S)-malate(out) + succinate(in)</text>
        <dbReference type="Rhea" id="RHEA:29327"/>
        <dbReference type="ChEBI" id="CHEBI:15589"/>
        <dbReference type="ChEBI" id="CHEBI:30031"/>
    </reaction>
    <physiologicalReaction direction="right-to-left" evidence="10">
        <dbReference type="Rhea" id="RHEA:29329"/>
    </physiologicalReaction>
</comment>
<organism evidence="13 14">
    <name type="scientific">Yersinia pestis bv. Antiqua (strain Antiqua)</name>
    <dbReference type="NCBI Taxonomy" id="360102"/>
    <lineage>
        <taxon>Bacteria</taxon>
        <taxon>Pseudomonadati</taxon>
        <taxon>Pseudomonadota</taxon>
        <taxon>Gammaproteobacteria</taxon>
        <taxon>Enterobacterales</taxon>
        <taxon>Yersiniaceae</taxon>
        <taxon>Yersinia</taxon>
    </lineage>
</organism>
<evidence type="ECO:0000256" key="11">
    <source>
        <dbReference type="ARBA" id="ARBA00034287"/>
    </source>
</evidence>
<keyword evidence="5" id="KW-0997">Cell inner membrane</keyword>
<accession>A0A0E1NPU7</accession>